<dbReference type="InterPro" id="IPR011006">
    <property type="entry name" value="CheY-like_superfamily"/>
</dbReference>
<evidence type="ECO:0000313" key="11">
    <source>
        <dbReference type="EMBL" id="TBL77653.1"/>
    </source>
</evidence>
<name>A0A4Q9DPW8_9BACL</name>
<feature type="modified residue" description="4-aspartylphosphate" evidence="8">
    <location>
        <position position="55"/>
    </location>
</feature>
<gene>
    <name evidence="11" type="ORF">EYB31_16010</name>
</gene>
<evidence type="ECO:0000256" key="8">
    <source>
        <dbReference type="PROSITE-ProRule" id="PRU00169"/>
    </source>
</evidence>
<protein>
    <submittedName>
        <fullName evidence="11">Response regulator</fullName>
    </submittedName>
</protein>
<dbReference type="PROSITE" id="PS50110">
    <property type="entry name" value="RESPONSE_REGULATORY"/>
    <property type="match status" value="1"/>
</dbReference>
<dbReference type="Pfam" id="PF00072">
    <property type="entry name" value="Response_reg"/>
    <property type="match status" value="1"/>
</dbReference>
<evidence type="ECO:0000256" key="1">
    <source>
        <dbReference type="ARBA" id="ARBA00004496"/>
    </source>
</evidence>
<accession>A0A4Q9DPW8</accession>
<dbReference type="SUPFAM" id="SSF46689">
    <property type="entry name" value="Homeodomain-like"/>
    <property type="match status" value="2"/>
</dbReference>
<dbReference type="SUPFAM" id="SSF52172">
    <property type="entry name" value="CheY-like"/>
    <property type="match status" value="1"/>
</dbReference>
<dbReference type="RefSeq" id="WP_131014369.1">
    <property type="nucleotide sequence ID" value="NZ_SIRE01000011.1"/>
</dbReference>
<keyword evidence="7" id="KW-0804">Transcription</keyword>
<dbReference type="GO" id="GO:0005737">
    <property type="term" value="C:cytoplasm"/>
    <property type="evidence" value="ECO:0007669"/>
    <property type="project" value="UniProtKB-SubCell"/>
</dbReference>
<keyword evidence="6" id="KW-0238">DNA-binding</keyword>
<dbReference type="InterPro" id="IPR018062">
    <property type="entry name" value="HTH_AraC-typ_CS"/>
</dbReference>
<dbReference type="InterPro" id="IPR001789">
    <property type="entry name" value="Sig_transdc_resp-reg_receiver"/>
</dbReference>
<keyword evidence="2" id="KW-0963">Cytoplasm</keyword>
<feature type="domain" description="Response regulatory" evidence="10">
    <location>
        <begin position="3"/>
        <end position="120"/>
    </location>
</feature>
<dbReference type="Proteomes" id="UP000293142">
    <property type="component" value="Unassembled WGS sequence"/>
</dbReference>
<dbReference type="InterPro" id="IPR018060">
    <property type="entry name" value="HTH_AraC"/>
</dbReference>
<evidence type="ECO:0000256" key="4">
    <source>
        <dbReference type="ARBA" id="ARBA00023012"/>
    </source>
</evidence>
<reference evidence="11 12" key="1">
    <citation type="submission" date="2019-02" db="EMBL/GenBank/DDBJ databases">
        <title>Paenibacillus sp. nov., isolated from surface-sterilized tissue of Thalictrum simplex L.</title>
        <authorList>
            <person name="Tuo L."/>
        </authorList>
    </citation>
    <scope>NUCLEOTIDE SEQUENCE [LARGE SCALE GENOMIC DNA]</scope>
    <source>
        <strain evidence="11 12">N2SHLJ1</strain>
    </source>
</reference>
<dbReference type="PROSITE" id="PS01124">
    <property type="entry name" value="HTH_ARAC_FAMILY_2"/>
    <property type="match status" value="1"/>
</dbReference>
<dbReference type="GO" id="GO:0003700">
    <property type="term" value="F:DNA-binding transcription factor activity"/>
    <property type="evidence" value="ECO:0007669"/>
    <property type="project" value="InterPro"/>
</dbReference>
<dbReference type="EMBL" id="SIRE01000011">
    <property type="protein sequence ID" value="TBL77653.1"/>
    <property type="molecule type" value="Genomic_DNA"/>
</dbReference>
<dbReference type="OrthoDB" id="9794370at2"/>
<dbReference type="Pfam" id="PF12833">
    <property type="entry name" value="HTH_18"/>
    <property type="match status" value="1"/>
</dbReference>
<comment type="caution">
    <text evidence="11">The sequence shown here is derived from an EMBL/GenBank/DDBJ whole genome shotgun (WGS) entry which is preliminary data.</text>
</comment>
<evidence type="ECO:0000256" key="6">
    <source>
        <dbReference type="ARBA" id="ARBA00023125"/>
    </source>
</evidence>
<dbReference type="SMART" id="SM00448">
    <property type="entry name" value="REC"/>
    <property type="match status" value="1"/>
</dbReference>
<evidence type="ECO:0000313" key="12">
    <source>
        <dbReference type="Proteomes" id="UP000293142"/>
    </source>
</evidence>
<evidence type="ECO:0000259" key="9">
    <source>
        <dbReference type="PROSITE" id="PS01124"/>
    </source>
</evidence>
<evidence type="ECO:0000256" key="7">
    <source>
        <dbReference type="ARBA" id="ARBA00023163"/>
    </source>
</evidence>
<dbReference type="InterPro" id="IPR009057">
    <property type="entry name" value="Homeodomain-like_sf"/>
</dbReference>
<comment type="subcellular location">
    <subcellularLocation>
        <location evidence="1">Cytoplasm</location>
    </subcellularLocation>
</comment>
<evidence type="ECO:0000259" key="10">
    <source>
        <dbReference type="PROSITE" id="PS50110"/>
    </source>
</evidence>
<proteinExistence type="predicted"/>
<keyword evidence="3 8" id="KW-0597">Phosphoprotein</keyword>
<dbReference type="GO" id="GO:0043565">
    <property type="term" value="F:sequence-specific DNA binding"/>
    <property type="evidence" value="ECO:0007669"/>
    <property type="project" value="InterPro"/>
</dbReference>
<dbReference type="AlphaFoldDB" id="A0A4Q9DPW8"/>
<dbReference type="SMART" id="SM00342">
    <property type="entry name" value="HTH_ARAC"/>
    <property type="match status" value="1"/>
</dbReference>
<evidence type="ECO:0000256" key="3">
    <source>
        <dbReference type="ARBA" id="ARBA00022553"/>
    </source>
</evidence>
<dbReference type="PANTHER" id="PTHR42713">
    <property type="entry name" value="HISTIDINE KINASE-RELATED"/>
    <property type="match status" value="1"/>
</dbReference>
<evidence type="ECO:0000256" key="2">
    <source>
        <dbReference type="ARBA" id="ARBA00022490"/>
    </source>
</evidence>
<keyword evidence="12" id="KW-1185">Reference proteome</keyword>
<evidence type="ECO:0000256" key="5">
    <source>
        <dbReference type="ARBA" id="ARBA00023015"/>
    </source>
</evidence>
<organism evidence="11 12">
    <name type="scientific">Paenibacillus thalictri</name>
    <dbReference type="NCBI Taxonomy" id="2527873"/>
    <lineage>
        <taxon>Bacteria</taxon>
        <taxon>Bacillati</taxon>
        <taxon>Bacillota</taxon>
        <taxon>Bacilli</taxon>
        <taxon>Bacillales</taxon>
        <taxon>Paenibacillaceae</taxon>
        <taxon>Paenibacillus</taxon>
    </lineage>
</organism>
<dbReference type="PANTHER" id="PTHR42713:SF3">
    <property type="entry name" value="TRANSCRIPTIONAL REGULATORY PROTEIN HPTR"/>
    <property type="match status" value="1"/>
</dbReference>
<feature type="domain" description="HTH araC/xylS-type" evidence="9">
    <location>
        <begin position="439"/>
        <end position="537"/>
    </location>
</feature>
<dbReference type="CDD" id="cd17536">
    <property type="entry name" value="REC_YesN-like"/>
    <property type="match status" value="1"/>
</dbReference>
<keyword evidence="5" id="KW-0805">Transcription regulation</keyword>
<dbReference type="InterPro" id="IPR051552">
    <property type="entry name" value="HptR"/>
</dbReference>
<sequence length="542" mass="61649">MLKVIIVDDEALVRIGIKSCIEWEKYDFEFVGQAEDGIQALELIEQTRPDIVLTDILMPNMDGLELIGHLSERYPGTKVIVLSCYNEMDAVKKAMRLGAEDYILKLSMQPDSLLEILLKTKTEVEKQRLQNEEKITFESVLRANKQVIKNGLYKKLLSGSTGYADFQKEASIMQVQPAFTQFLVIYCTIDDYDNAPAKSRLKDSHLLSSSFINILMEGLADLTKAEFAEMDEGDYLILLDASVQAASHRQVLTEFFQKMNRSLQRYLNITVSFAVSGKTGSLKEVPALYAKAKRASGHRFYQGRESILFADMLPDFSDKEIIFSLDEEKRLMDYIEASDYDGVNIFVGRFFDGILSDADHHPMSVKTAVLNMLYIFMKVLKPYEEQVPAAYGDSKLKWTELILEAESLADIRSCVDEFMAGFSQAMLAVKGAMARPEIMGIKRYIYDNIEQNISLEDAARFSNMSRSYFSFIFKKEMGDSFTNFVNRTKMEKARDLIMQRNLKVYEAAEKVGIKDEAYFSKLFKKYIGVSPGKMKGKGGTHE</sequence>
<dbReference type="Gene3D" id="3.40.50.2300">
    <property type="match status" value="1"/>
</dbReference>
<dbReference type="GO" id="GO:0000160">
    <property type="term" value="P:phosphorelay signal transduction system"/>
    <property type="evidence" value="ECO:0007669"/>
    <property type="project" value="UniProtKB-KW"/>
</dbReference>
<keyword evidence="4" id="KW-0902">Two-component regulatory system</keyword>
<dbReference type="Gene3D" id="1.10.10.60">
    <property type="entry name" value="Homeodomain-like"/>
    <property type="match status" value="2"/>
</dbReference>
<dbReference type="PROSITE" id="PS00041">
    <property type="entry name" value="HTH_ARAC_FAMILY_1"/>
    <property type="match status" value="1"/>
</dbReference>